<evidence type="ECO:0000256" key="7">
    <source>
        <dbReference type="SAM" id="MobiDB-lite"/>
    </source>
</evidence>
<keyword evidence="4 9" id="KW-0167">Capsid protein</keyword>
<dbReference type="EMBL" id="FJ768020">
    <property type="protein sequence ID" value="ACW84411.1"/>
    <property type="molecule type" value="Genomic_RNA"/>
</dbReference>
<evidence type="ECO:0000259" key="8">
    <source>
        <dbReference type="Pfam" id="PF00729"/>
    </source>
</evidence>
<keyword evidence="10" id="KW-1185">Reference proteome</keyword>
<dbReference type="RefSeq" id="YP_007517178.1">
    <property type="nucleotide sequence ID" value="NC_020469.1"/>
</dbReference>
<dbReference type="Pfam" id="PF00729">
    <property type="entry name" value="Viral_coat"/>
    <property type="match status" value="1"/>
</dbReference>
<evidence type="ECO:0000256" key="1">
    <source>
        <dbReference type="ARBA" id="ARBA00004328"/>
    </source>
</evidence>
<dbReference type="Gene3D" id="2.60.40.4030">
    <property type="match status" value="1"/>
</dbReference>
<dbReference type="PROSITE" id="PS00555">
    <property type="entry name" value="ICOSAH_VIR_COAT_S"/>
    <property type="match status" value="1"/>
</dbReference>
<reference evidence="9 10" key="1">
    <citation type="submission" date="2009-02" db="EMBL/GenBank/DDBJ databases">
        <title>Molecular Characterization of Furcraea Necrotic Streak Virus.</title>
        <authorList>
            <person name="Martinez A.K."/>
            <person name="Castano M."/>
            <person name="Lozano I."/>
            <person name="Morales F.J."/>
        </authorList>
    </citation>
    <scope>NUCLEOTIDE SEQUENCE [LARGE SCALE GENOMIC DNA]</scope>
    <source>
        <strain evidence="10">Isolate/Colombia/Furcraea/Cauca/2004</strain>
    </source>
</reference>
<dbReference type="KEGG" id="vg:14690524"/>
<comment type="similarity">
    <text evidence="2">Belongs to the icosahedral plant coat protein family.</text>
</comment>
<keyword evidence="5" id="KW-0946">Virion</keyword>
<evidence type="ECO:0000313" key="9">
    <source>
        <dbReference type="EMBL" id="ACW84411.1"/>
    </source>
</evidence>
<feature type="region of interest" description="Disordered" evidence="7">
    <location>
        <begin position="1"/>
        <end position="28"/>
    </location>
</feature>
<evidence type="ECO:0000256" key="2">
    <source>
        <dbReference type="ARBA" id="ARBA00007446"/>
    </source>
</evidence>
<protein>
    <recommendedName>
        <fullName evidence="3">Capsid protein</fullName>
    </recommendedName>
</protein>
<proteinExistence type="inferred from homology"/>
<comment type="subcellular location">
    <subcellularLocation>
        <location evidence="1">Virion</location>
    </subcellularLocation>
</comment>
<dbReference type="InterPro" id="IPR000937">
    <property type="entry name" value="Capsid_prot_S-dom_vir"/>
</dbReference>
<evidence type="ECO:0000256" key="4">
    <source>
        <dbReference type="ARBA" id="ARBA00022561"/>
    </source>
</evidence>
<dbReference type="PRINTS" id="PR00233">
    <property type="entry name" value="ICOSAHEDRAL"/>
</dbReference>
<evidence type="ECO:0000313" key="10">
    <source>
        <dbReference type="Proteomes" id="UP000029758"/>
    </source>
</evidence>
<dbReference type="Gene3D" id="2.60.120.20">
    <property type="match status" value="1"/>
</dbReference>
<name>D3U5B8_9TOMB</name>
<feature type="domain" description="Icosahedral viral capsid protein S" evidence="8">
    <location>
        <begin position="31"/>
        <end position="223"/>
    </location>
</feature>
<dbReference type="GO" id="GO:0039617">
    <property type="term" value="C:T=3 icosahedral viral capsid"/>
    <property type="evidence" value="ECO:0007669"/>
    <property type="project" value="UniProtKB-KW"/>
</dbReference>
<evidence type="ECO:0000256" key="3">
    <source>
        <dbReference type="ARBA" id="ARBA00018091"/>
    </source>
</evidence>
<dbReference type="GeneID" id="14690524"/>
<dbReference type="Proteomes" id="UP000029758">
    <property type="component" value="Segment"/>
</dbReference>
<dbReference type="GO" id="GO:0005198">
    <property type="term" value="F:structural molecule activity"/>
    <property type="evidence" value="ECO:0007669"/>
    <property type="project" value="InterPro"/>
</dbReference>
<dbReference type="SUPFAM" id="SSF88633">
    <property type="entry name" value="Positive stranded ssRNA viruses"/>
    <property type="match status" value="1"/>
</dbReference>
<gene>
    <name evidence="9" type="primary">gp5</name>
</gene>
<dbReference type="InterPro" id="IPR029053">
    <property type="entry name" value="Viral_coat"/>
</dbReference>
<evidence type="ECO:0000256" key="6">
    <source>
        <dbReference type="ARBA" id="ARBA00023060"/>
    </source>
</evidence>
<sequence length="344" mass="37236">MSSKKVKQRSGGLQPPPMKRDASSTKTPLKVTAPVAMSRLMVSRTPKFSSRSNNITVSHCELVANVTNTTGVLQINNAITSSIGGVYKVNPAQGLFAWLSTLAANFDTYRFDKLIFRYVPMCATTETGRVVMMWDKDSEDPPPNDRFAISSYQHHCSFPCWGEGPLTIPVDGVKRFINDEAVVDRKLIDFGQFMFGVYGGSSTNSIGDIYVDYTVTLMEAQPTATLTFSTDGNSSVVANRNGPEIGQVFSSTNSITCKLYFAGTYLITIRAVTTATNPVFTILGNCTQLGNLHGVSNGSEWVGYATVSCSGVRSLLDSFTVITLTALGIYQVYVARISPSQAGL</sequence>
<organism evidence="9 10">
    <name type="scientific">Furcraea necrotic streak virus</name>
    <dbReference type="NCBI Taxonomy" id="676234"/>
    <lineage>
        <taxon>Viruses</taxon>
        <taxon>Riboviria</taxon>
        <taxon>Orthornavirae</taxon>
        <taxon>Kitrinoviricota</taxon>
        <taxon>Tolucaviricetes</taxon>
        <taxon>Tolivirales</taxon>
        <taxon>Tombusviridae</taxon>
        <taxon>Procedovirinae</taxon>
        <taxon>Macanavirus</taxon>
        <taxon>Macanavirus furcraeae</taxon>
    </lineage>
</organism>
<keyword evidence="6" id="KW-1142">T=3 icosahedral capsid protein</keyword>
<accession>D3U5B8</accession>
<evidence type="ECO:0000256" key="5">
    <source>
        <dbReference type="ARBA" id="ARBA00022844"/>
    </source>
</evidence>